<evidence type="ECO:0000259" key="1">
    <source>
        <dbReference type="Pfam" id="PF09949"/>
    </source>
</evidence>
<accession>A0A495DUA2</accession>
<dbReference type="AlphaFoldDB" id="A0A495DUA2"/>
<evidence type="ECO:0000313" key="2">
    <source>
        <dbReference type="EMBL" id="RKR07739.1"/>
    </source>
</evidence>
<dbReference type="OrthoDB" id="9789875at2"/>
<protein>
    <submittedName>
        <fullName evidence="2">Phosphatidate phosphatase APP1</fullName>
    </submittedName>
</protein>
<sequence length="332" mass="38850">MFKKDKLQIIPFKTYGTLTHMYLRGRTLEDENIDINKKGIWPVFISTWKRFETDEIRFASIHIQVKNKEQEKTITDSEGYYIFNKEIEDLSEIVSKDGWVSYKVAYAKPEEYTKRIVSENRFCGEMLVVLPESEYGIISDIDDTILHTGVASKLKWKAVFNTFFVNVLHRKALEGTADFYMQLHKGKSKNNCNPVFYVSNSPWNLYKYLEIFLNGNNFPKGAILLRNLKFLFDKTPKSKISHKHHEIQNILNTYPDLSFILIGDCGEHDPDIYVDIVAKNPNRITSIYLRSVKSKKKMLRVKKLFQDYKDVDVLLVYNTKEAIDHAKMKGFI</sequence>
<name>A0A495DUA2_9FLAO</name>
<dbReference type="PANTHER" id="PTHR28208:SF3">
    <property type="entry name" value="PHOSPHATIDATE PHOSPHATASE APP1"/>
    <property type="match status" value="1"/>
</dbReference>
<gene>
    <name evidence="2" type="ORF">CLV91_2921</name>
</gene>
<dbReference type="EMBL" id="RBIQ01000011">
    <property type="protein sequence ID" value="RKR07739.1"/>
    <property type="molecule type" value="Genomic_DNA"/>
</dbReference>
<keyword evidence="3" id="KW-1185">Reference proteome</keyword>
<dbReference type="GO" id="GO:0008195">
    <property type="term" value="F:phosphatidate phosphatase activity"/>
    <property type="evidence" value="ECO:0007669"/>
    <property type="project" value="InterPro"/>
</dbReference>
<dbReference type="RefSeq" id="WP_121068924.1">
    <property type="nucleotide sequence ID" value="NZ_RBIQ01000011.1"/>
</dbReference>
<proteinExistence type="predicted"/>
<dbReference type="InterPro" id="IPR019236">
    <property type="entry name" value="APP1_cat"/>
</dbReference>
<comment type="caution">
    <text evidence="2">The sequence shown here is derived from an EMBL/GenBank/DDBJ whole genome shotgun (WGS) entry which is preliminary data.</text>
</comment>
<dbReference type="PANTHER" id="PTHR28208">
    <property type="entry name" value="PHOSPHATIDATE PHOSPHATASE APP1"/>
    <property type="match status" value="1"/>
</dbReference>
<evidence type="ECO:0000313" key="3">
    <source>
        <dbReference type="Proteomes" id="UP000269412"/>
    </source>
</evidence>
<dbReference type="InterPro" id="IPR052935">
    <property type="entry name" value="Mg2+_PAP"/>
</dbReference>
<organism evidence="2 3">
    <name type="scientific">Maribacter vaceletii</name>
    <dbReference type="NCBI Taxonomy" id="1206816"/>
    <lineage>
        <taxon>Bacteria</taxon>
        <taxon>Pseudomonadati</taxon>
        <taxon>Bacteroidota</taxon>
        <taxon>Flavobacteriia</taxon>
        <taxon>Flavobacteriales</taxon>
        <taxon>Flavobacteriaceae</taxon>
        <taxon>Maribacter</taxon>
    </lineage>
</organism>
<dbReference type="Proteomes" id="UP000269412">
    <property type="component" value="Unassembled WGS sequence"/>
</dbReference>
<feature type="domain" description="Phosphatidate phosphatase APP1 catalytic" evidence="1">
    <location>
        <begin position="135"/>
        <end position="290"/>
    </location>
</feature>
<dbReference type="Pfam" id="PF09949">
    <property type="entry name" value="APP1_cat"/>
    <property type="match status" value="1"/>
</dbReference>
<reference evidence="2 3" key="1">
    <citation type="submission" date="2018-10" db="EMBL/GenBank/DDBJ databases">
        <title>Genomic Encyclopedia of Archaeal and Bacterial Type Strains, Phase II (KMG-II): from individual species to whole genera.</title>
        <authorList>
            <person name="Goeker M."/>
        </authorList>
    </citation>
    <scope>NUCLEOTIDE SEQUENCE [LARGE SCALE GENOMIC DNA]</scope>
    <source>
        <strain evidence="2 3">DSM 25230</strain>
    </source>
</reference>